<keyword evidence="1" id="KW-1277">Toxin-antitoxin system</keyword>
<dbReference type="AlphaFoldDB" id="A0A5Q2MZ50"/>
<dbReference type="Proteomes" id="UP000366051">
    <property type="component" value="Chromosome"/>
</dbReference>
<dbReference type="KEGG" id="hcv:FTV88_1930"/>
<dbReference type="Pfam" id="PF05016">
    <property type="entry name" value="ParE_toxin"/>
    <property type="match status" value="1"/>
</dbReference>
<evidence type="ECO:0000313" key="3">
    <source>
        <dbReference type="Proteomes" id="UP000366051"/>
    </source>
</evidence>
<protein>
    <submittedName>
        <fullName evidence="2">Plasmid stabilization system protein</fullName>
    </submittedName>
</protein>
<sequence length="106" mass="12739">MEKKPQYKVIVSDRARQMLAGHIRFLALKSPDAAHKVKNDLINAIRSLHIMPERFPFLEAEFIPPNKYHKMFVEKWYLILYQIKDQKVYVDYIIDCRQDYGWLVRG</sequence>
<dbReference type="InterPro" id="IPR035093">
    <property type="entry name" value="RelE/ParE_toxin_dom_sf"/>
</dbReference>
<dbReference type="Gene3D" id="3.30.2310.20">
    <property type="entry name" value="RelE-like"/>
    <property type="match status" value="1"/>
</dbReference>
<name>A0A5Q2MZ50_9FIRM</name>
<gene>
    <name evidence="2" type="ORF">FTV88_1930</name>
</gene>
<dbReference type="InterPro" id="IPR007712">
    <property type="entry name" value="RelE/ParE_toxin"/>
</dbReference>
<evidence type="ECO:0000256" key="1">
    <source>
        <dbReference type="ARBA" id="ARBA00022649"/>
    </source>
</evidence>
<accession>A0A5Q2MZ50</accession>
<dbReference type="EMBL" id="CP045875">
    <property type="protein sequence ID" value="QGG48028.1"/>
    <property type="molecule type" value="Genomic_DNA"/>
</dbReference>
<keyword evidence="3" id="KW-1185">Reference proteome</keyword>
<evidence type="ECO:0000313" key="2">
    <source>
        <dbReference type="EMBL" id="QGG48028.1"/>
    </source>
</evidence>
<reference evidence="3" key="1">
    <citation type="submission" date="2019-11" db="EMBL/GenBank/DDBJ databases">
        <title>Genome sequence of Heliorestis convoluta strain HH, an alkaliphilic and minimalistic phototrophic bacterium from a soda lake in Egypt.</title>
        <authorList>
            <person name="Dewey E.D."/>
            <person name="Stokes L.M."/>
            <person name="Burchell B.M."/>
            <person name="Shaffer K.N."/>
            <person name="Huntington A.M."/>
            <person name="Baker J.M."/>
            <person name="Nadendla S."/>
            <person name="Giglio M.G."/>
            <person name="Touchman J.W."/>
            <person name="Blankenship R.E."/>
            <person name="Madigan M.T."/>
            <person name="Sattley W.M."/>
        </authorList>
    </citation>
    <scope>NUCLEOTIDE SEQUENCE [LARGE SCALE GENOMIC DNA]</scope>
    <source>
        <strain evidence="3">HH</strain>
    </source>
</reference>
<proteinExistence type="predicted"/>
<dbReference type="RefSeq" id="WP_153725298.1">
    <property type="nucleotide sequence ID" value="NZ_CP045875.1"/>
</dbReference>
<dbReference type="OrthoDB" id="1683991at2"/>
<organism evidence="2 3">
    <name type="scientific">Heliorestis convoluta</name>
    <dbReference type="NCBI Taxonomy" id="356322"/>
    <lineage>
        <taxon>Bacteria</taxon>
        <taxon>Bacillati</taxon>
        <taxon>Bacillota</taxon>
        <taxon>Clostridia</taxon>
        <taxon>Eubacteriales</taxon>
        <taxon>Heliobacteriaceae</taxon>
        <taxon>Heliorestis</taxon>
    </lineage>
</organism>